<accession>B9K1P4</accession>
<name>B9K1P4_ALLAM</name>
<evidence type="ECO:0000313" key="1">
    <source>
        <dbReference type="EMBL" id="ACM38792.1"/>
    </source>
</evidence>
<sequence>MGYFLHALFHPDYTVGSGIAPDLLTSQVALKALAGSGQARYRRWGISPRPENSYNIELKLQKLQGRFSHYSVG</sequence>
<gene>
    <name evidence="1" type="ordered locus">Avi_5715</name>
</gene>
<protein>
    <submittedName>
        <fullName evidence="1">Uncharacterized protein</fullName>
    </submittedName>
</protein>
<reference evidence="1 2" key="1">
    <citation type="journal article" date="2009" name="J. Bacteriol.">
        <title>Genome sequences of three Agrobacterium biovars help elucidate the evolution of multichromosome genomes in bacteria.</title>
        <authorList>
            <person name="Slater S.C."/>
            <person name="Goldman B.S."/>
            <person name="Goodner B."/>
            <person name="Setubal J.C."/>
            <person name="Farrand S.K."/>
            <person name="Nester E.W."/>
            <person name="Burr T.J."/>
            <person name="Banta L."/>
            <person name="Dickerman A.W."/>
            <person name="Paulsen I."/>
            <person name="Otten L."/>
            <person name="Suen G."/>
            <person name="Welch R."/>
            <person name="Almeida N.F."/>
            <person name="Arnold F."/>
            <person name="Burton O.T."/>
            <person name="Du Z."/>
            <person name="Ewing A."/>
            <person name="Godsy E."/>
            <person name="Heisel S."/>
            <person name="Houmiel K.L."/>
            <person name="Jhaveri J."/>
            <person name="Lu J."/>
            <person name="Miller N.M."/>
            <person name="Norton S."/>
            <person name="Chen Q."/>
            <person name="Phoolcharoen W."/>
            <person name="Ohlin V."/>
            <person name="Ondrusek D."/>
            <person name="Pride N."/>
            <person name="Stricklin S.L."/>
            <person name="Sun J."/>
            <person name="Wheeler C."/>
            <person name="Wilson L."/>
            <person name="Zhu H."/>
            <person name="Wood D.W."/>
        </authorList>
    </citation>
    <scope>NUCLEOTIDE SEQUENCE [LARGE SCALE GENOMIC DNA]</scope>
    <source>
        <strain evidence="2">S4 / ATCC BAA-846</strain>
    </source>
</reference>
<keyword evidence="2" id="KW-1185">Reference proteome</keyword>
<dbReference type="AlphaFoldDB" id="B9K1P4"/>
<proteinExistence type="predicted"/>
<dbReference type="Proteomes" id="UP000001596">
    <property type="component" value="Chromosome 2"/>
</dbReference>
<evidence type="ECO:0000313" key="2">
    <source>
        <dbReference type="Proteomes" id="UP000001596"/>
    </source>
</evidence>
<organism evidence="1 2">
    <name type="scientific">Allorhizobium ampelinum (strain ATCC BAA-846 / DSM 112012 / S4)</name>
    <name type="common">Agrobacterium vitis (strain S4)</name>
    <dbReference type="NCBI Taxonomy" id="311402"/>
    <lineage>
        <taxon>Bacteria</taxon>
        <taxon>Pseudomonadati</taxon>
        <taxon>Pseudomonadota</taxon>
        <taxon>Alphaproteobacteria</taxon>
        <taxon>Hyphomicrobiales</taxon>
        <taxon>Rhizobiaceae</taxon>
        <taxon>Rhizobium/Agrobacterium group</taxon>
        <taxon>Allorhizobium</taxon>
        <taxon>Allorhizobium ampelinum</taxon>
    </lineage>
</organism>
<dbReference type="HOGENOM" id="CLU_2696294_0_0_5"/>
<dbReference type="KEGG" id="avi:Avi_5715"/>
<dbReference type="EMBL" id="CP000634">
    <property type="protein sequence ID" value="ACM38792.1"/>
    <property type="molecule type" value="Genomic_DNA"/>
</dbReference>